<sequence>MINTHFALDMKDGYTWLTNRNSTDHSGRVALFNASGFVTDLCLTVGGIHSSRAGPRRSMQSITITGLNDTVFRDTVNAVNLVSDFMLGSGPNITPLPSSVTLGGLCRGITATTRVMTPAEHNIFSVVDIPAQLDVQGYVKAWANGGDGRGKFVYTADNNIEVMNLVGLENDSDTWQFDNHIPHSMIQPGNLVEILVSFRVAPFAKGIKKSLRRVDEEAAAVHSADNRSSGQLLGKRMLPALFARSTRPRMDVDQLGNGVAKFMQQYKIYMKWKKGLVVGRKHEYWVPTGRESLNTIYLDDMLDLDMRDFDLAAIAFYGPIQMPLQKYDMLDFDTAPSSLTVPY</sequence>
<organism evidence="1 2">
    <name type="scientific">Mycena albidolilacea</name>
    <dbReference type="NCBI Taxonomy" id="1033008"/>
    <lineage>
        <taxon>Eukaryota</taxon>
        <taxon>Fungi</taxon>
        <taxon>Dikarya</taxon>
        <taxon>Basidiomycota</taxon>
        <taxon>Agaricomycotina</taxon>
        <taxon>Agaricomycetes</taxon>
        <taxon>Agaricomycetidae</taxon>
        <taxon>Agaricales</taxon>
        <taxon>Marasmiineae</taxon>
        <taxon>Mycenaceae</taxon>
        <taxon>Mycena</taxon>
    </lineage>
</organism>
<evidence type="ECO:0000313" key="1">
    <source>
        <dbReference type="EMBL" id="KAJ7302483.1"/>
    </source>
</evidence>
<protein>
    <submittedName>
        <fullName evidence="1">Uncharacterized protein</fullName>
    </submittedName>
</protein>
<gene>
    <name evidence="1" type="ORF">DFH08DRAFT_826511</name>
</gene>
<keyword evidence="2" id="KW-1185">Reference proteome</keyword>
<accession>A0AAD7E8T1</accession>
<dbReference type="AlphaFoldDB" id="A0AAD7E8T1"/>
<dbReference type="EMBL" id="JARIHO010000115">
    <property type="protein sequence ID" value="KAJ7302483.1"/>
    <property type="molecule type" value="Genomic_DNA"/>
</dbReference>
<reference evidence="1" key="1">
    <citation type="submission" date="2023-03" db="EMBL/GenBank/DDBJ databases">
        <title>Massive genome expansion in bonnet fungi (Mycena s.s.) driven by repeated elements and novel gene families across ecological guilds.</title>
        <authorList>
            <consortium name="Lawrence Berkeley National Laboratory"/>
            <person name="Harder C.B."/>
            <person name="Miyauchi S."/>
            <person name="Viragh M."/>
            <person name="Kuo A."/>
            <person name="Thoen E."/>
            <person name="Andreopoulos B."/>
            <person name="Lu D."/>
            <person name="Skrede I."/>
            <person name="Drula E."/>
            <person name="Henrissat B."/>
            <person name="Morin E."/>
            <person name="Kohler A."/>
            <person name="Barry K."/>
            <person name="LaButti K."/>
            <person name="Morin E."/>
            <person name="Salamov A."/>
            <person name="Lipzen A."/>
            <person name="Mereny Z."/>
            <person name="Hegedus B."/>
            <person name="Baldrian P."/>
            <person name="Stursova M."/>
            <person name="Weitz H."/>
            <person name="Taylor A."/>
            <person name="Grigoriev I.V."/>
            <person name="Nagy L.G."/>
            <person name="Martin F."/>
            <person name="Kauserud H."/>
        </authorList>
    </citation>
    <scope>NUCLEOTIDE SEQUENCE</scope>
    <source>
        <strain evidence="1">CBHHK002</strain>
    </source>
</reference>
<evidence type="ECO:0000313" key="2">
    <source>
        <dbReference type="Proteomes" id="UP001218218"/>
    </source>
</evidence>
<proteinExistence type="predicted"/>
<name>A0AAD7E8T1_9AGAR</name>
<comment type="caution">
    <text evidence="1">The sequence shown here is derived from an EMBL/GenBank/DDBJ whole genome shotgun (WGS) entry which is preliminary data.</text>
</comment>
<dbReference type="Proteomes" id="UP001218218">
    <property type="component" value="Unassembled WGS sequence"/>
</dbReference>